<organism evidence="2 3">
    <name type="scientific">Caerostris darwini</name>
    <dbReference type="NCBI Taxonomy" id="1538125"/>
    <lineage>
        <taxon>Eukaryota</taxon>
        <taxon>Metazoa</taxon>
        <taxon>Ecdysozoa</taxon>
        <taxon>Arthropoda</taxon>
        <taxon>Chelicerata</taxon>
        <taxon>Arachnida</taxon>
        <taxon>Araneae</taxon>
        <taxon>Araneomorphae</taxon>
        <taxon>Entelegynae</taxon>
        <taxon>Araneoidea</taxon>
        <taxon>Araneidae</taxon>
        <taxon>Caerostris</taxon>
    </lineage>
</organism>
<feature type="region of interest" description="Disordered" evidence="1">
    <location>
        <begin position="1"/>
        <end position="23"/>
    </location>
</feature>
<name>A0AAV4PA92_9ARAC</name>
<accession>A0AAV4PA92</accession>
<dbReference type="EMBL" id="BPLQ01002577">
    <property type="protein sequence ID" value="GIX94192.1"/>
    <property type="molecule type" value="Genomic_DNA"/>
</dbReference>
<keyword evidence="3" id="KW-1185">Reference proteome</keyword>
<proteinExistence type="predicted"/>
<protein>
    <submittedName>
        <fullName evidence="2">Uncharacterized protein</fullName>
    </submittedName>
</protein>
<dbReference type="AlphaFoldDB" id="A0AAV4PA92"/>
<gene>
    <name evidence="2" type="ORF">CDAR_485401</name>
</gene>
<evidence type="ECO:0000256" key="1">
    <source>
        <dbReference type="SAM" id="MobiDB-lite"/>
    </source>
</evidence>
<comment type="caution">
    <text evidence="2">The sequence shown here is derived from an EMBL/GenBank/DDBJ whole genome shotgun (WGS) entry which is preliminary data.</text>
</comment>
<reference evidence="2 3" key="1">
    <citation type="submission" date="2021-06" db="EMBL/GenBank/DDBJ databases">
        <title>Caerostris darwini draft genome.</title>
        <authorList>
            <person name="Kono N."/>
            <person name="Arakawa K."/>
        </authorList>
    </citation>
    <scope>NUCLEOTIDE SEQUENCE [LARGE SCALE GENOMIC DNA]</scope>
</reference>
<dbReference type="Proteomes" id="UP001054837">
    <property type="component" value="Unassembled WGS sequence"/>
</dbReference>
<evidence type="ECO:0000313" key="3">
    <source>
        <dbReference type="Proteomes" id="UP001054837"/>
    </source>
</evidence>
<sequence>MESHQTVAEGREGGVNSKSFRTSERRNAPNLVIQDEPLLALKMTLFRSKDLVMSLKLLRILGKVAVLQTGLITCNKLSMILPQQARLSDSSEALKNPWKDCCSSILCLITCSMGR</sequence>
<evidence type="ECO:0000313" key="2">
    <source>
        <dbReference type="EMBL" id="GIX94192.1"/>
    </source>
</evidence>